<dbReference type="RefSeq" id="WP_158286974.1">
    <property type="nucleotide sequence ID" value="NZ_JABUHM010000001.1"/>
</dbReference>
<gene>
    <name evidence="1" type="ORF">EV146_10219</name>
</gene>
<dbReference type="EMBL" id="SLVV01000002">
    <property type="protein sequence ID" value="TCN27078.1"/>
    <property type="molecule type" value="Genomic_DNA"/>
</dbReference>
<comment type="caution">
    <text evidence="1">The sequence shown here is derived from an EMBL/GenBank/DDBJ whole genome shotgun (WGS) entry which is preliminary data.</text>
</comment>
<protein>
    <submittedName>
        <fullName evidence="1">Uncharacterized protein DUF3891</fullName>
    </submittedName>
</protein>
<name>A0A4R2BIT9_9BACI</name>
<reference evidence="1 2" key="1">
    <citation type="journal article" date="2015" name="Stand. Genomic Sci.">
        <title>Genomic Encyclopedia of Bacterial and Archaeal Type Strains, Phase III: the genomes of soil and plant-associated and newly described type strains.</title>
        <authorList>
            <person name="Whitman W.B."/>
            <person name="Woyke T."/>
            <person name="Klenk H.P."/>
            <person name="Zhou Y."/>
            <person name="Lilburn T.G."/>
            <person name="Beck B.J."/>
            <person name="De Vos P."/>
            <person name="Vandamme P."/>
            <person name="Eisen J.A."/>
            <person name="Garrity G."/>
            <person name="Hugenholtz P."/>
            <person name="Kyrpides N.C."/>
        </authorList>
    </citation>
    <scope>NUCLEOTIDE SEQUENCE [LARGE SCALE GENOMIC DNA]</scope>
    <source>
        <strain evidence="1 2">CV53</strain>
    </source>
</reference>
<dbReference type="Pfam" id="PF13030">
    <property type="entry name" value="DUF3891"/>
    <property type="match status" value="1"/>
</dbReference>
<sequence>MIILEREDEFLMVNQHDHAQVSGEIAQHWKDEYFIGKEKKQQVILAIHQHDRGWTDLDASPLWNVESNRPHSFDDYPVGPKIASYRKAIDEVEQMDKYAGLLCSLHFASFLEEAEDQPSRDFCSHEKYRQSFLLNELRINNLDYQYHLEILKLCDNLSLYLCLNEPGAKKENEHPFFRYGFPQQFPFAQNKRIHAYWEDNQTISLSLSPFETGLGVSFPFKAVTKEAIRDAGLERAYKKAPVKIRTVTIK</sequence>
<organism evidence="1 2">
    <name type="scientific">Mesobacillus foraminis</name>
    <dbReference type="NCBI Taxonomy" id="279826"/>
    <lineage>
        <taxon>Bacteria</taxon>
        <taxon>Bacillati</taxon>
        <taxon>Bacillota</taxon>
        <taxon>Bacilli</taxon>
        <taxon>Bacillales</taxon>
        <taxon>Bacillaceae</taxon>
        <taxon>Mesobacillus</taxon>
    </lineage>
</organism>
<evidence type="ECO:0000313" key="2">
    <source>
        <dbReference type="Proteomes" id="UP000295689"/>
    </source>
</evidence>
<proteinExistence type="predicted"/>
<dbReference type="Proteomes" id="UP000295689">
    <property type="component" value="Unassembled WGS sequence"/>
</dbReference>
<evidence type="ECO:0000313" key="1">
    <source>
        <dbReference type="EMBL" id="TCN27078.1"/>
    </source>
</evidence>
<keyword evidence="2" id="KW-1185">Reference proteome</keyword>
<dbReference type="InterPro" id="IPR024992">
    <property type="entry name" value="DUF3891"/>
</dbReference>
<dbReference type="AlphaFoldDB" id="A0A4R2BIT9"/>
<accession>A0A4R2BIT9</accession>